<evidence type="ECO:0000256" key="3">
    <source>
        <dbReference type="ARBA" id="ARBA00023163"/>
    </source>
</evidence>
<name>A0A511MSS9_9NOCA</name>
<dbReference type="GO" id="GO:0003677">
    <property type="term" value="F:DNA binding"/>
    <property type="evidence" value="ECO:0007669"/>
    <property type="project" value="UniProtKB-UniRule"/>
</dbReference>
<keyword evidence="7" id="KW-1185">Reference proteome</keyword>
<evidence type="ECO:0000256" key="2">
    <source>
        <dbReference type="ARBA" id="ARBA00023125"/>
    </source>
</evidence>
<organism evidence="6 7">
    <name type="scientific">Nocardia ninae NBRC 108245</name>
    <dbReference type="NCBI Taxonomy" id="1210091"/>
    <lineage>
        <taxon>Bacteria</taxon>
        <taxon>Bacillati</taxon>
        <taxon>Actinomycetota</taxon>
        <taxon>Actinomycetes</taxon>
        <taxon>Mycobacteriales</taxon>
        <taxon>Nocardiaceae</taxon>
        <taxon>Nocardia</taxon>
    </lineage>
</organism>
<sequence length="203" mass="22048">MPRLSIVSCVTNSAAGERPKGGKRERLGAAAARVFHEQGVEKTTIADIAHAADVPVGNVYYYFKTKDQLVRAAIGAHDQTLNDLIAILEQLPAPQDRLKALISGWVDERETAARFGCPSGTLAAELDKRADGLDRELAGVMRQLVDWVETQFAAMGRADAEELAVALIAAYQGISLLTNTFRDPELMVTEGERLARWIDSLAS</sequence>
<dbReference type="SUPFAM" id="SSF46689">
    <property type="entry name" value="Homeodomain-like"/>
    <property type="match status" value="1"/>
</dbReference>
<dbReference type="InterPro" id="IPR036271">
    <property type="entry name" value="Tet_transcr_reg_TetR-rel_C_sf"/>
</dbReference>
<dbReference type="AlphaFoldDB" id="A0A511MSS9"/>
<dbReference type="InterPro" id="IPR009057">
    <property type="entry name" value="Homeodomain-like_sf"/>
</dbReference>
<comment type="caution">
    <text evidence="6">The sequence shown here is derived from an EMBL/GenBank/DDBJ whole genome shotgun (WGS) entry which is preliminary data.</text>
</comment>
<dbReference type="PROSITE" id="PS50977">
    <property type="entry name" value="HTH_TETR_2"/>
    <property type="match status" value="1"/>
</dbReference>
<reference evidence="6 7" key="1">
    <citation type="submission" date="2019-07" db="EMBL/GenBank/DDBJ databases">
        <title>Whole genome shotgun sequence of Nocardia ninae NBRC 108245.</title>
        <authorList>
            <person name="Hosoyama A."/>
            <person name="Uohara A."/>
            <person name="Ohji S."/>
            <person name="Ichikawa N."/>
        </authorList>
    </citation>
    <scope>NUCLEOTIDE SEQUENCE [LARGE SCALE GENOMIC DNA]</scope>
    <source>
        <strain evidence="6 7">NBRC 108245</strain>
    </source>
</reference>
<dbReference type="EMBL" id="BJXA01000107">
    <property type="protein sequence ID" value="GEM43642.1"/>
    <property type="molecule type" value="Genomic_DNA"/>
</dbReference>
<evidence type="ECO:0000313" key="6">
    <source>
        <dbReference type="EMBL" id="GEM43642.1"/>
    </source>
</evidence>
<keyword evidence="3" id="KW-0804">Transcription</keyword>
<dbReference type="OrthoDB" id="9811084at2"/>
<evidence type="ECO:0000259" key="5">
    <source>
        <dbReference type="PROSITE" id="PS50977"/>
    </source>
</evidence>
<dbReference type="Proteomes" id="UP000321424">
    <property type="component" value="Unassembled WGS sequence"/>
</dbReference>
<evidence type="ECO:0000256" key="1">
    <source>
        <dbReference type="ARBA" id="ARBA00023015"/>
    </source>
</evidence>
<proteinExistence type="predicted"/>
<keyword evidence="2 4" id="KW-0238">DNA-binding</keyword>
<feature type="DNA-binding region" description="H-T-H motif" evidence="4">
    <location>
        <begin position="44"/>
        <end position="63"/>
    </location>
</feature>
<keyword evidence="1" id="KW-0805">Transcription regulation</keyword>
<dbReference type="PANTHER" id="PTHR47506:SF1">
    <property type="entry name" value="HTH-TYPE TRANSCRIPTIONAL REGULATOR YJDC"/>
    <property type="match status" value="1"/>
</dbReference>
<feature type="domain" description="HTH tetR-type" evidence="5">
    <location>
        <begin position="21"/>
        <end position="81"/>
    </location>
</feature>
<gene>
    <name evidence="6" type="ORF">NN4_81610</name>
</gene>
<dbReference type="Gene3D" id="1.10.357.10">
    <property type="entry name" value="Tetracycline Repressor, domain 2"/>
    <property type="match status" value="1"/>
</dbReference>
<protein>
    <submittedName>
        <fullName evidence="6">TetR family transcriptional regulator</fullName>
    </submittedName>
</protein>
<dbReference type="PRINTS" id="PR00455">
    <property type="entry name" value="HTHTETR"/>
</dbReference>
<evidence type="ECO:0000256" key="4">
    <source>
        <dbReference type="PROSITE-ProRule" id="PRU00335"/>
    </source>
</evidence>
<dbReference type="InterPro" id="IPR001647">
    <property type="entry name" value="HTH_TetR"/>
</dbReference>
<dbReference type="PANTHER" id="PTHR47506">
    <property type="entry name" value="TRANSCRIPTIONAL REGULATORY PROTEIN"/>
    <property type="match status" value="1"/>
</dbReference>
<accession>A0A511MSS9</accession>
<evidence type="ECO:0000313" key="7">
    <source>
        <dbReference type="Proteomes" id="UP000321424"/>
    </source>
</evidence>
<dbReference type="Pfam" id="PF00440">
    <property type="entry name" value="TetR_N"/>
    <property type="match status" value="1"/>
</dbReference>
<dbReference type="InterPro" id="IPR054156">
    <property type="entry name" value="YxaF_TetR_C"/>
</dbReference>
<dbReference type="SUPFAM" id="SSF48498">
    <property type="entry name" value="Tetracyclin repressor-like, C-terminal domain"/>
    <property type="match status" value="1"/>
</dbReference>
<dbReference type="Pfam" id="PF21993">
    <property type="entry name" value="TetR_C_13_2"/>
    <property type="match status" value="1"/>
</dbReference>